<evidence type="ECO:0000256" key="6">
    <source>
        <dbReference type="SAM" id="Phobius"/>
    </source>
</evidence>
<dbReference type="EMBL" id="JOTP01000010">
    <property type="protein sequence ID" value="KEP26363.1"/>
    <property type="molecule type" value="Genomic_DNA"/>
</dbReference>
<dbReference type="GO" id="GO:0005886">
    <property type="term" value="C:plasma membrane"/>
    <property type="evidence" value="ECO:0007669"/>
    <property type="project" value="UniProtKB-SubCell"/>
</dbReference>
<dbReference type="OrthoDB" id="9787430at2"/>
<evidence type="ECO:0000313" key="8">
    <source>
        <dbReference type="Proteomes" id="UP000028091"/>
    </source>
</evidence>
<keyword evidence="5 6" id="KW-0472">Membrane</keyword>
<evidence type="ECO:0000313" key="7">
    <source>
        <dbReference type="EMBL" id="KEP26363.1"/>
    </source>
</evidence>
<evidence type="ECO:0000256" key="1">
    <source>
        <dbReference type="ARBA" id="ARBA00004236"/>
    </source>
</evidence>
<evidence type="ECO:0000256" key="4">
    <source>
        <dbReference type="ARBA" id="ARBA00022989"/>
    </source>
</evidence>
<keyword evidence="3 6" id="KW-0812">Transmembrane</keyword>
<dbReference type="PIRSF" id="PIRSF032178">
    <property type="entry name" value="UCP032178"/>
    <property type="match status" value="1"/>
</dbReference>
<proteinExistence type="inferred from homology"/>
<gene>
    <name evidence="7" type="ORF">BA70_02195</name>
</gene>
<comment type="subcellular location">
    <subcellularLocation>
        <location evidence="1">Cell membrane</location>
    </subcellularLocation>
</comment>
<dbReference type="AlphaFoldDB" id="A0A081LAT7"/>
<dbReference type="Proteomes" id="UP000028091">
    <property type="component" value="Unassembled WGS sequence"/>
</dbReference>
<feature type="transmembrane region" description="Helical" evidence="6">
    <location>
        <begin position="6"/>
        <end position="26"/>
    </location>
</feature>
<dbReference type="RefSeq" id="WP_034321533.1">
    <property type="nucleotide sequence ID" value="NZ_JBCMYH010000022.1"/>
</dbReference>
<evidence type="ECO:0000256" key="3">
    <source>
        <dbReference type="ARBA" id="ARBA00022692"/>
    </source>
</evidence>
<evidence type="ECO:0000256" key="5">
    <source>
        <dbReference type="ARBA" id="ARBA00023136"/>
    </source>
</evidence>
<accession>A0A081LAT7</accession>
<name>A0A081LAT7_9BACI</name>
<organism evidence="7 8">
    <name type="scientific">Bacillus zhangzhouensis</name>
    <dbReference type="NCBI Taxonomy" id="1178540"/>
    <lineage>
        <taxon>Bacteria</taxon>
        <taxon>Bacillati</taxon>
        <taxon>Bacillota</taxon>
        <taxon>Bacilli</taxon>
        <taxon>Bacillales</taxon>
        <taxon>Bacillaceae</taxon>
        <taxon>Bacillus</taxon>
    </lineage>
</organism>
<keyword evidence="4 6" id="KW-1133">Transmembrane helix</keyword>
<dbReference type="InterPro" id="IPR016991">
    <property type="entry name" value="UCP032178"/>
</dbReference>
<comment type="similarity">
    <text evidence="2">Belongs to the UPF0754 family.</text>
</comment>
<sequence>MNIFTTFIFMIVIGAVIGAATNHLAIKMLFRPYKPYYLFGKQLPFTPGLIPKRRDEVAKQVGVMVMEHLLTPEGIQKRFESSEARQEILHTVHQYIDKGADMEITVLSLLERFGVPQADVKADEWLHQWSDQKLSSLLEKYDQQILSELLPPEVENKISSNIPVAADYILKRGIHYFESEEGKARLGNMIDDFLKERGMLGSMVQMFLGNSSLIDRVHPEIIKFLRNAETKRFLSDLLVQEWDKVKQFSLHELDEKWNVKELVFSVKRQLLSHFSTKLILDRPVGAYVSAVADDLKTQFAPVLIDKGIEAASNALEGLLAKLQFEEIIREQIELFPLEKMEELVVSISSKELKMITFLGGLLGGMIGAIQAIFVTLF</sequence>
<comment type="caution">
    <text evidence="7">The sequence shown here is derived from an EMBL/GenBank/DDBJ whole genome shotgun (WGS) entry which is preliminary data.</text>
</comment>
<dbReference type="PANTHER" id="PTHR35791">
    <property type="entry name" value="UPF0754 MEMBRANE PROTEIN YHEB"/>
    <property type="match status" value="1"/>
</dbReference>
<reference evidence="7 8" key="1">
    <citation type="submission" date="2012-09" db="EMBL/GenBank/DDBJ databases">
        <title>Genome Sequence of Bacillus sp. DW5-4.</title>
        <authorList>
            <person name="Lai Q."/>
            <person name="Liu Y."/>
            <person name="Shao Z."/>
        </authorList>
    </citation>
    <scope>NUCLEOTIDE SEQUENCE [LARGE SCALE GENOMIC DNA]</scope>
    <source>
        <strain evidence="7 8">DW5-4</strain>
    </source>
</reference>
<dbReference type="Pfam" id="PF04286">
    <property type="entry name" value="DUF445"/>
    <property type="match status" value="1"/>
</dbReference>
<protein>
    <submittedName>
        <fullName evidence="7">Membrane protein</fullName>
    </submittedName>
</protein>
<evidence type="ECO:0000256" key="2">
    <source>
        <dbReference type="ARBA" id="ARBA00008053"/>
    </source>
</evidence>
<dbReference type="InterPro" id="IPR007383">
    <property type="entry name" value="DUF445"/>
</dbReference>
<feature type="transmembrane region" description="Helical" evidence="6">
    <location>
        <begin position="355"/>
        <end position="376"/>
    </location>
</feature>
<dbReference type="eggNOG" id="COG4399">
    <property type="taxonomic scope" value="Bacteria"/>
</dbReference>
<dbReference type="PANTHER" id="PTHR35791:SF1">
    <property type="entry name" value="UPF0754 MEMBRANE PROTEIN YHEB"/>
    <property type="match status" value="1"/>
</dbReference>
<keyword evidence="8" id="KW-1185">Reference proteome</keyword>